<name>A0A4Z1KJZ7_9HELO</name>
<feature type="region of interest" description="Disordered" evidence="1">
    <location>
        <begin position="1"/>
        <end position="63"/>
    </location>
</feature>
<sequence length="209" mass="24711">MVNENFTESSSHLTHVTQGRANPLNSDNTEKVTLATKSQRKDRECRTSVSRYENNPPALEFHGKSNKLLKPEWKQDHERAAYEAETVPRFIASRKDCQYEIKSRVAPDLHWQAFQRENRVRLPPKWKIKYPQYTYKAGASPRHRNSYTGASSKPPRTSVLYTQNWLMVRLQSKWKVHTITVHPFHWEEFKANEKDGHRKLTRAMNFIKY</sequence>
<evidence type="ECO:0000313" key="2">
    <source>
        <dbReference type="EMBL" id="TGO85820.1"/>
    </source>
</evidence>
<proteinExistence type="predicted"/>
<organism evidence="2 3">
    <name type="scientific">Botrytis porri</name>
    <dbReference type="NCBI Taxonomy" id="87229"/>
    <lineage>
        <taxon>Eukaryota</taxon>
        <taxon>Fungi</taxon>
        <taxon>Dikarya</taxon>
        <taxon>Ascomycota</taxon>
        <taxon>Pezizomycotina</taxon>
        <taxon>Leotiomycetes</taxon>
        <taxon>Helotiales</taxon>
        <taxon>Sclerotiniaceae</taxon>
        <taxon>Botrytis</taxon>
    </lineage>
</organism>
<evidence type="ECO:0000313" key="3">
    <source>
        <dbReference type="Proteomes" id="UP000297280"/>
    </source>
</evidence>
<dbReference type="EMBL" id="PQXO01000359">
    <property type="protein sequence ID" value="TGO85820.1"/>
    <property type="molecule type" value="Genomic_DNA"/>
</dbReference>
<dbReference type="Proteomes" id="UP000297280">
    <property type="component" value="Unassembled WGS sequence"/>
</dbReference>
<comment type="caution">
    <text evidence="2">The sequence shown here is derived from an EMBL/GenBank/DDBJ whole genome shotgun (WGS) entry which is preliminary data.</text>
</comment>
<feature type="compositionally biased region" description="Polar residues" evidence="1">
    <location>
        <begin position="1"/>
        <end position="27"/>
    </location>
</feature>
<gene>
    <name evidence="2" type="ORF">BPOR_0360g00030</name>
</gene>
<accession>A0A4Z1KJZ7</accession>
<dbReference type="AlphaFoldDB" id="A0A4Z1KJZ7"/>
<evidence type="ECO:0000256" key="1">
    <source>
        <dbReference type="SAM" id="MobiDB-lite"/>
    </source>
</evidence>
<reference evidence="2 3" key="1">
    <citation type="submission" date="2017-12" db="EMBL/GenBank/DDBJ databases">
        <title>Comparative genomics of Botrytis spp.</title>
        <authorList>
            <person name="Valero-Jimenez C.A."/>
            <person name="Tapia P."/>
            <person name="Veloso J."/>
            <person name="Silva-Moreno E."/>
            <person name="Staats M."/>
            <person name="Valdes J.H."/>
            <person name="Van Kan J.A.L."/>
        </authorList>
    </citation>
    <scope>NUCLEOTIDE SEQUENCE [LARGE SCALE GENOMIC DNA]</scope>
    <source>
        <strain evidence="2 3">MUCL3349</strain>
    </source>
</reference>
<protein>
    <submittedName>
        <fullName evidence="2">Uncharacterized protein</fullName>
    </submittedName>
</protein>
<keyword evidence="3" id="KW-1185">Reference proteome</keyword>